<dbReference type="EMBL" id="LDEV01002364">
    <property type="protein sequence ID" value="KLJ09326.1"/>
    <property type="molecule type" value="Genomic_DNA"/>
</dbReference>
<name>A0A0H1BJL6_9EURO</name>
<comment type="caution">
    <text evidence="1">The sequence shown here is derived from an EMBL/GenBank/DDBJ whole genome shotgun (WGS) entry which is preliminary data.</text>
</comment>
<sequence>SAGDISILASAGLGFRSQEAPDIGLQALPRAQMTGILVSKQGFPSPSGFRRSNG</sequence>
<feature type="non-terminal residue" evidence="1">
    <location>
        <position position="54"/>
    </location>
</feature>
<organism evidence="1 2">
    <name type="scientific">Blastomyces silverae</name>
    <dbReference type="NCBI Taxonomy" id="2060906"/>
    <lineage>
        <taxon>Eukaryota</taxon>
        <taxon>Fungi</taxon>
        <taxon>Dikarya</taxon>
        <taxon>Ascomycota</taxon>
        <taxon>Pezizomycotina</taxon>
        <taxon>Eurotiomycetes</taxon>
        <taxon>Eurotiomycetidae</taxon>
        <taxon>Onygenales</taxon>
        <taxon>Ajellomycetaceae</taxon>
        <taxon>Blastomyces</taxon>
    </lineage>
</organism>
<gene>
    <name evidence="1" type="ORF">EMPG_15254</name>
</gene>
<reference evidence="2" key="1">
    <citation type="journal article" date="2015" name="PLoS Genet.">
        <title>The dynamic genome and transcriptome of the human fungal pathogen Blastomyces and close relative Emmonsia.</title>
        <authorList>
            <person name="Munoz J.F."/>
            <person name="Gauthier G.M."/>
            <person name="Desjardins C.A."/>
            <person name="Gallo J.E."/>
            <person name="Holder J."/>
            <person name="Sullivan T.D."/>
            <person name="Marty A.J."/>
            <person name="Carmen J.C."/>
            <person name="Chen Z."/>
            <person name="Ding L."/>
            <person name="Gujja S."/>
            <person name="Magrini V."/>
            <person name="Misas E."/>
            <person name="Mitreva M."/>
            <person name="Priest M."/>
            <person name="Saif S."/>
            <person name="Whiston E.A."/>
            <person name="Young S."/>
            <person name="Zeng Q."/>
            <person name="Goldman W.E."/>
            <person name="Mardis E.R."/>
            <person name="Taylor J.W."/>
            <person name="McEwen J.G."/>
            <person name="Clay O.K."/>
            <person name="Klein B.S."/>
            <person name="Cuomo C.A."/>
        </authorList>
    </citation>
    <scope>NUCLEOTIDE SEQUENCE [LARGE SCALE GENOMIC DNA]</scope>
    <source>
        <strain evidence="2">UAMH 139</strain>
    </source>
</reference>
<keyword evidence="2" id="KW-1185">Reference proteome</keyword>
<dbReference type="AlphaFoldDB" id="A0A0H1BJL6"/>
<evidence type="ECO:0000313" key="1">
    <source>
        <dbReference type="EMBL" id="KLJ09326.1"/>
    </source>
</evidence>
<feature type="non-terminal residue" evidence="1">
    <location>
        <position position="1"/>
    </location>
</feature>
<proteinExistence type="predicted"/>
<accession>A0A0H1BJL6</accession>
<protein>
    <submittedName>
        <fullName evidence="1">Uncharacterized protein</fullName>
    </submittedName>
</protein>
<evidence type="ECO:0000313" key="2">
    <source>
        <dbReference type="Proteomes" id="UP000053573"/>
    </source>
</evidence>
<dbReference type="Proteomes" id="UP000053573">
    <property type="component" value="Unassembled WGS sequence"/>
</dbReference>